<feature type="compositionally biased region" description="Pro residues" evidence="1">
    <location>
        <begin position="49"/>
        <end position="69"/>
    </location>
</feature>
<gene>
    <name evidence="2" type="ORF">JM949_33840</name>
</gene>
<evidence type="ECO:0000313" key="2">
    <source>
        <dbReference type="EMBL" id="MBM0279823.1"/>
    </source>
</evidence>
<feature type="non-terminal residue" evidence="2">
    <location>
        <position position="1"/>
    </location>
</feature>
<reference evidence="2 3" key="1">
    <citation type="submission" date="2021-01" db="EMBL/GenBank/DDBJ databases">
        <title>Draft genome sequence of Micromonospora sp. strain STR1s_6.</title>
        <authorList>
            <person name="Karlyshev A."/>
            <person name="Jawad R."/>
        </authorList>
    </citation>
    <scope>NUCLEOTIDE SEQUENCE [LARGE SCALE GENOMIC DNA]</scope>
    <source>
        <strain evidence="2 3">STR1S-6</strain>
    </source>
</reference>
<dbReference type="EMBL" id="JAEVHL010000366">
    <property type="protein sequence ID" value="MBM0279823.1"/>
    <property type="molecule type" value="Genomic_DNA"/>
</dbReference>
<dbReference type="Proteomes" id="UP000622245">
    <property type="component" value="Unassembled WGS sequence"/>
</dbReference>
<evidence type="ECO:0000313" key="3">
    <source>
        <dbReference type="Proteomes" id="UP000622245"/>
    </source>
</evidence>
<accession>A0ABS1YR97</accession>
<feature type="compositionally biased region" description="Low complexity" evidence="1">
    <location>
        <begin position="272"/>
        <end position="293"/>
    </location>
</feature>
<protein>
    <submittedName>
        <fullName evidence="2">ATPase</fullName>
    </submittedName>
</protein>
<keyword evidence="3" id="KW-1185">Reference proteome</keyword>
<evidence type="ECO:0000256" key="1">
    <source>
        <dbReference type="SAM" id="MobiDB-lite"/>
    </source>
</evidence>
<organism evidence="2 3">
    <name type="scientific">Micromonospora tarensis</name>
    <dbReference type="NCBI Taxonomy" id="2806100"/>
    <lineage>
        <taxon>Bacteria</taxon>
        <taxon>Bacillati</taxon>
        <taxon>Actinomycetota</taxon>
        <taxon>Actinomycetes</taxon>
        <taxon>Micromonosporales</taxon>
        <taxon>Micromonosporaceae</taxon>
        <taxon>Micromonospora</taxon>
    </lineage>
</organism>
<feature type="region of interest" description="Disordered" evidence="1">
    <location>
        <begin position="24"/>
        <end position="293"/>
    </location>
</feature>
<comment type="caution">
    <text evidence="2">The sequence shown here is derived from an EMBL/GenBank/DDBJ whole genome shotgun (WGS) entry which is preliminary data.</text>
</comment>
<feature type="compositionally biased region" description="Polar residues" evidence="1">
    <location>
        <begin position="257"/>
        <end position="268"/>
    </location>
</feature>
<sequence>WPPVPAGDRETATPPVPERLAAALDMTTELPRVPRPGEQLPAAQAQAPAPAPTPASAPAPAPQSRPAPQQPQAQNRQRYADETMELPIFRELESAWFRTRRPGPEETGGQPATNGDTATQQFAAVEATGRAVHKTPPGTTGNTPMADTPTAGGAPRDNGSTAGEGARPSLAESLPNRRPQPQTSGWQTAADDGWRAASAAASSVPVVETTTTGLPKRKPMAQLVPGAVEKPTTSVQRRSPEAVRGLLSAYHRGVQRGRSTSDNPTSPEATPGGQSSQSGSGPVAGSGQKEQEG</sequence>
<proteinExistence type="predicted"/>
<feature type="compositionally biased region" description="Polar residues" evidence="1">
    <location>
        <begin position="110"/>
        <end position="122"/>
    </location>
</feature>
<name>A0ABS1YR97_9ACTN</name>